<name>A0A1S0U4U7_LOALO</name>
<dbReference type="EMBL" id="JH712074">
    <property type="protein sequence ID" value="EFO25197.1"/>
    <property type="molecule type" value="Genomic_DNA"/>
</dbReference>
<reference evidence="1" key="1">
    <citation type="submission" date="2012-04" db="EMBL/GenBank/DDBJ databases">
        <title>The Genome Sequence of Loa loa.</title>
        <authorList>
            <consortium name="The Broad Institute Genome Sequencing Platform"/>
            <consortium name="Broad Institute Genome Sequencing Center for Infectious Disease"/>
            <person name="Nutman T.B."/>
            <person name="Fink D.L."/>
            <person name="Russ C."/>
            <person name="Young S."/>
            <person name="Zeng Q."/>
            <person name="Gargeya S."/>
            <person name="Alvarado L."/>
            <person name="Berlin A."/>
            <person name="Chapman S.B."/>
            <person name="Chen Z."/>
            <person name="Freedman E."/>
            <person name="Gellesch M."/>
            <person name="Goldberg J."/>
            <person name="Griggs A."/>
            <person name="Gujja S."/>
            <person name="Heilman E.R."/>
            <person name="Heiman D."/>
            <person name="Howarth C."/>
            <person name="Mehta T."/>
            <person name="Neiman D."/>
            <person name="Pearson M."/>
            <person name="Roberts A."/>
            <person name="Saif S."/>
            <person name="Shea T."/>
            <person name="Shenoy N."/>
            <person name="Sisk P."/>
            <person name="Stolte C."/>
            <person name="Sykes S."/>
            <person name="White J."/>
            <person name="Yandava C."/>
            <person name="Haas B."/>
            <person name="Henn M.R."/>
            <person name="Nusbaum C."/>
            <person name="Birren B."/>
        </authorList>
    </citation>
    <scope>NUCLEOTIDE SEQUENCE [LARGE SCALE GENOMIC DNA]</scope>
</reference>
<evidence type="ECO:0000313" key="1">
    <source>
        <dbReference type="EMBL" id="EFO25197.1"/>
    </source>
</evidence>
<dbReference type="KEGG" id="loa:LOAG_03288"/>
<protein>
    <submittedName>
        <fullName evidence="1">Uncharacterized protein</fullName>
    </submittedName>
</protein>
<sequence>MTVMMIKRETMNCIAYGTIKFTYNKLSGESFGHQCDEGDTVIEIRSPTVDNRIDDKNLNWSLDLRDCNYLMAVSPPNLKEKCTATVVICYGLMAVHPQVFGKDCPIKRSTA</sequence>
<dbReference type="InParanoid" id="A0A1S0U4U7"/>
<dbReference type="RefSeq" id="XP_003138873.1">
    <property type="nucleotide sequence ID" value="XM_003138825.1"/>
</dbReference>
<organism evidence="1">
    <name type="scientific">Loa loa</name>
    <name type="common">Eye worm</name>
    <name type="synonym">Filaria loa</name>
    <dbReference type="NCBI Taxonomy" id="7209"/>
    <lineage>
        <taxon>Eukaryota</taxon>
        <taxon>Metazoa</taxon>
        <taxon>Ecdysozoa</taxon>
        <taxon>Nematoda</taxon>
        <taxon>Chromadorea</taxon>
        <taxon>Rhabditida</taxon>
        <taxon>Spirurina</taxon>
        <taxon>Spiruromorpha</taxon>
        <taxon>Filarioidea</taxon>
        <taxon>Onchocercidae</taxon>
        <taxon>Loa</taxon>
    </lineage>
</organism>
<dbReference type="AlphaFoldDB" id="A0A1S0U4U7"/>
<proteinExistence type="predicted"/>
<gene>
    <name evidence="1" type="ORF">LOAG_03288</name>
</gene>
<dbReference type="GeneID" id="9940676"/>
<accession>A0A1S0U4U7</accession>
<dbReference type="CTD" id="9940676"/>